<dbReference type="SUPFAM" id="SSF75304">
    <property type="entry name" value="Amidase signature (AS) enzymes"/>
    <property type="match status" value="1"/>
</dbReference>
<evidence type="ECO:0000259" key="9">
    <source>
        <dbReference type="Pfam" id="PF01425"/>
    </source>
</evidence>
<dbReference type="NCBIfam" id="TIGR00132">
    <property type="entry name" value="gatA"/>
    <property type="match status" value="1"/>
</dbReference>
<comment type="caution">
    <text evidence="10">The sequence shown here is derived from an EMBL/GenBank/DDBJ whole genome shotgun (WGS) entry which is preliminary data.</text>
</comment>
<evidence type="ECO:0000256" key="5">
    <source>
        <dbReference type="ARBA" id="ARBA00022917"/>
    </source>
</evidence>
<evidence type="ECO:0000313" key="11">
    <source>
        <dbReference type="Proteomes" id="UP000244180"/>
    </source>
</evidence>
<evidence type="ECO:0000256" key="4">
    <source>
        <dbReference type="ARBA" id="ARBA00022840"/>
    </source>
</evidence>
<evidence type="ECO:0000256" key="6">
    <source>
        <dbReference type="ARBA" id="ARBA00025295"/>
    </source>
</evidence>
<dbReference type="InterPro" id="IPR000120">
    <property type="entry name" value="Amidase"/>
</dbReference>
<reference evidence="10 11" key="1">
    <citation type="submission" date="2017-08" db="EMBL/GenBank/DDBJ databases">
        <title>Burning lignite coal seam in the remote Altai Mountains harbors a hydrogen-driven thermophilic microbial community.</title>
        <authorList>
            <person name="Kadnikov V.V."/>
            <person name="Mardanov A.V."/>
            <person name="Ivasenko D."/>
            <person name="Beletsky A.V."/>
            <person name="Karnachuk O.V."/>
            <person name="Ravin N.V."/>
        </authorList>
    </citation>
    <scope>NUCLEOTIDE SEQUENCE [LARGE SCALE GENOMIC DNA]</scope>
    <source>
        <strain evidence="10">AL33</strain>
    </source>
</reference>
<feature type="domain" description="Amidase" evidence="9">
    <location>
        <begin position="29"/>
        <end position="470"/>
    </location>
</feature>
<dbReference type="Proteomes" id="UP000244180">
    <property type="component" value="Unassembled WGS sequence"/>
</dbReference>
<keyword evidence="5 8" id="KW-0648">Protein biosynthesis</keyword>
<gene>
    <name evidence="8" type="primary">gatA</name>
    <name evidence="10" type="ORF">HSCHL_1096</name>
</gene>
<keyword evidence="2 8" id="KW-0436">Ligase</keyword>
<feature type="active site" description="Charge relay system" evidence="8">
    <location>
        <position position="158"/>
    </location>
</feature>
<evidence type="ECO:0000256" key="1">
    <source>
        <dbReference type="ARBA" id="ARBA00008069"/>
    </source>
</evidence>
<comment type="similarity">
    <text evidence="1 8">Belongs to the amidase family. GatA subfamily.</text>
</comment>
<keyword evidence="4 8" id="KW-0067">ATP-binding</keyword>
<dbReference type="Gene3D" id="3.90.1300.10">
    <property type="entry name" value="Amidase signature (AS) domain"/>
    <property type="match status" value="1"/>
</dbReference>
<dbReference type="EMBL" id="PEBV01000008">
    <property type="protein sequence ID" value="PTQ53943.1"/>
    <property type="molecule type" value="Genomic_DNA"/>
</dbReference>
<evidence type="ECO:0000256" key="7">
    <source>
        <dbReference type="ARBA" id="ARBA00047407"/>
    </source>
</evidence>
<accession>A0A2T5GCM3</accession>
<dbReference type="RefSeq" id="WP_272999881.1">
    <property type="nucleotide sequence ID" value="NZ_PEBV01000008.1"/>
</dbReference>
<organism evidence="10 11">
    <name type="scientific">Hydrogenibacillus schlegelii</name>
    <name type="common">Bacillus schlegelii</name>
    <dbReference type="NCBI Taxonomy" id="1484"/>
    <lineage>
        <taxon>Bacteria</taxon>
        <taxon>Bacillati</taxon>
        <taxon>Bacillota</taxon>
        <taxon>Bacilli</taxon>
        <taxon>Bacillales</taxon>
        <taxon>Bacillales Family X. Incertae Sedis</taxon>
        <taxon>Hydrogenibacillus</taxon>
    </lineage>
</organism>
<dbReference type="GO" id="GO:0005524">
    <property type="term" value="F:ATP binding"/>
    <property type="evidence" value="ECO:0007669"/>
    <property type="project" value="UniProtKB-KW"/>
</dbReference>
<dbReference type="EC" id="6.3.5.7" evidence="8"/>
<dbReference type="AlphaFoldDB" id="A0A2T5GCM3"/>
<evidence type="ECO:0000313" key="10">
    <source>
        <dbReference type="EMBL" id="PTQ53943.1"/>
    </source>
</evidence>
<dbReference type="PANTHER" id="PTHR11895">
    <property type="entry name" value="TRANSAMIDASE"/>
    <property type="match status" value="1"/>
</dbReference>
<comment type="subunit">
    <text evidence="8">Heterotrimer of A, B and C subunits.</text>
</comment>
<keyword evidence="10" id="KW-0808">Transferase</keyword>
<proteinExistence type="inferred from homology"/>
<dbReference type="GO" id="GO:0006412">
    <property type="term" value="P:translation"/>
    <property type="evidence" value="ECO:0007669"/>
    <property type="project" value="UniProtKB-UniRule"/>
</dbReference>
<dbReference type="GO" id="GO:0016740">
    <property type="term" value="F:transferase activity"/>
    <property type="evidence" value="ECO:0007669"/>
    <property type="project" value="UniProtKB-KW"/>
</dbReference>
<dbReference type="InterPro" id="IPR023631">
    <property type="entry name" value="Amidase_dom"/>
</dbReference>
<dbReference type="InterPro" id="IPR004412">
    <property type="entry name" value="GatA"/>
</dbReference>
<evidence type="ECO:0000256" key="8">
    <source>
        <dbReference type="HAMAP-Rule" id="MF_00120"/>
    </source>
</evidence>
<feature type="active site" description="Charge relay system" evidence="8">
    <location>
        <position position="83"/>
    </location>
</feature>
<dbReference type="InterPro" id="IPR036928">
    <property type="entry name" value="AS_sf"/>
</dbReference>
<dbReference type="PANTHER" id="PTHR11895:SF151">
    <property type="entry name" value="GLUTAMYL-TRNA(GLN) AMIDOTRANSFERASE SUBUNIT A"/>
    <property type="match status" value="1"/>
</dbReference>
<dbReference type="Pfam" id="PF01425">
    <property type="entry name" value="Amidase"/>
    <property type="match status" value="1"/>
</dbReference>
<dbReference type="PROSITE" id="PS00571">
    <property type="entry name" value="AMIDASES"/>
    <property type="match status" value="1"/>
</dbReference>
<dbReference type="GO" id="GO:0030956">
    <property type="term" value="C:glutamyl-tRNA(Gln) amidotransferase complex"/>
    <property type="evidence" value="ECO:0007669"/>
    <property type="project" value="InterPro"/>
</dbReference>
<dbReference type="GO" id="GO:0050567">
    <property type="term" value="F:glutaminyl-tRNA synthase (glutamine-hydrolyzing) activity"/>
    <property type="evidence" value="ECO:0007669"/>
    <property type="project" value="UniProtKB-UniRule"/>
</dbReference>
<dbReference type="InterPro" id="IPR020556">
    <property type="entry name" value="Amidase_CS"/>
</dbReference>
<feature type="active site" description="Acyl-ester intermediate" evidence="8">
    <location>
        <position position="182"/>
    </location>
</feature>
<comment type="function">
    <text evidence="6 8">Allows the formation of correctly charged Gln-tRNA(Gln) through the transamidation of misacylated Glu-tRNA(Gln) in organisms which lack glutaminyl-tRNA synthetase. The reaction takes place in the presence of glutamine and ATP through an activated gamma-phospho-Glu-tRNA(Gln).</text>
</comment>
<protein>
    <recommendedName>
        <fullName evidence="8">Glutamyl-tRNA(Gln) amidotransferase subunit A</fullName>
        <shortName evidence="8">Glu-ADT subunit A</shortName>
        <ecNumber evidence="8">6.3.5.7</ecNumber>
    </recommendedName>
</protein>
<keyword evidence="3 8" id="KW-0547">Nucleotide-binding</keyword>
<evidence type="ECO:0000256" key="3">
    <source>
        <dbReference type="ARBA" id="ARBA00022741"/>
    </source>
</evidence>
<name>A0A2T5GCM3_HYDSH</name>
<sequence length="489" mass="52614">MAAYGDLLEERIPDLRRRLETGELAPEALLEAALERIAAVEDRIESFITLAPDAARRRAAALSEKRRRGEALGALYGIPAAVKDNIAVAGLPMTAGSRMLEGFLPPDDAVVTERLLAADAVIVGKANLDEFAMGGSTETSAYRTTKNPWHPDRVPGGSSGGSAAAVAAREVWYAIGTDSGGSIRQPASFTGIVGFKPTYGRIPRTGVVAFASSFDTVGVLARTVEEAAIVYDALHGFHPSDTTSLPRDREPVAPTLGRDVRGLKVAVPTFWLVGLHPDVRARTEEALRVLEGLGAIVEPVDMPHLAYAEAAYTILTMGEAASNLARFDGLRYGRRFSDARDLAALYAETRARGFGREVKRRVLLGTYFLSAGRYEDMYVRAQKVRTLIRRDFERVFADYDLVAGPTVPTPAFPLSERLSDPVAMYQSDRLTSPANLAGLPAVSVPAGFSAEGLPIGLQLVGDVAEDALVLQAAYAYQAATEHHRRRPAL</sequence>
<comment type="catalytic activity">
    <reaction evidence="7 8">
        <text>L-glutamyl-tRNA(Gln) + L-glutamine + ATP + H2O = L-glutaminyl-tRNA(Gln) + L-glutamate + ADP + phosphate + H(+)</text>
        <dbReference type="Rhea" id="RHEA:17521"/>
        <dbReference type="Rhea" id="RHEA-COMP:9681"/>
        <dbReference type="Rhea" id="RHEA-COMP:9684"/>
        <dbReference type="ChEBI" id="CHEBI:15377"/>
        <dbReference type="ChEBI" id="CHEBI:15378"/>
        <dbReference type="ChEBI" id="CHEBI:29985"/>
        <dbReference type="ChEBI" id="CHEBI:30616"/>
        <dbReference type="ChEBI" id="CHEBI:43474"/>
        <dbReference type="ChEBI" id="CHEBI:58359"/>
        <dbReference type="ChEBI" id="CHEBI:78520"/>
        <dbReference type="ChEBI" id="CHEBI:78521"/>
        <dbReference type="ChEBI" id="CHEBI:456216"/>
        <dbReference type="EC" id="6.3.5.7"/>
    </reaction>
</comment>
<evidence type="ECO:0000256" key="2">
    <source>
        <dbReference type="ARBA" id="ARBA00022598"/>
    </source>
</evidence>
<dbReference type="HAMAP" id="MF_00120">
    <property type="entry name" value="GatA"/>
    <property type="match status" value="1"/>
</dbReference>